<evidence type="ECO:0000313" key="4">
    <source>
        <dbReference type="Proteomes" id="UP000326336"/>
    </source>
</evidence>
<dbReference type="EMBL" id="RQSP01000054">
    <property type="protein sequence ID" value="KAB5604814.1"/>
    <property type="molecule type" value="Genomic_DNA"/>
</dbReference>
<organism evidence="3 4">
    <name type="scientific">Bifidobacterium jacchi</name>
    <dbReference type="NCBI Taxonomy" id="2490545"/>
    <lineage>
        <taxon>Bacteria</taxon>
        <taxon>Bacillati</taxon>
        <taxon>Actinomycetota</taxon>
        <taxon>Actinomycetes</taxon>
        <taxon>Bifidobacteriales</taxon>
        <taxon>Bifidobacteriaceae</taxon>
        <taxon>Bifidobacterium</taxon>
    </lineage>
</organism>
<feature type="region of interest" description="Disordered" evidence="1">
    <location>
        <begin position="209"/>
        <end position="275"/>
    </location>
</feature>
<feature type="region of interest" description="Disordered" evidence="1">
    <location>
        <begin position="76"/>
        <end position="153"/>
    </location>
</feature>
<accession>A0A5N5RD51</accession>
<comment type="caution">
    <text evidence="3">The sequence shown here is derived from an EMBL/GenBank/DDBJ whole genome shotgun (WGS) entry which is preliminary data.</text>
</comment>
<sequence>MFGLRGRGRDDAGVETRPVPLPGGGTLGGGSSIGAASAAGASAHGQARRRVLPVVLALLLLAAVGVAAAVGVWSGRSSAPAEGEPAAAVNGSSANVAGVDSRSDDETARKEHDLDVRAATPDRNDKSSPVIVTVTPKGDGTNNGKADDKTGTKADVTTGTVTVLRDAPDHRSATGSVRAAAGDTITVASINDDGTVSRATHVVAKDDVAKAEGKTDGKDTSTTGTSKNASKNNASKDAAKDATASTDTSKGTSQDDAKDDSKDGMLDLDTPKDPDVTADQLKAFLDALDKAHRAGKMTDGATKAAAEAAARNPHADDAVKRAASGIVDAIGKAGTRTDDKKTDNADAKTNGNNDGNGDAGASDKPANGTNGGQTATPAPTPSKPTGNGSANNGSNGNGNDAPKPRVWVETKPAWTETVHHDAVTHVERVKVKDAWDETKLVVRIRIYDGMGGEWYFDSLSEAEAFAKAETLKGHGVAMQDMSQYKTIHHEAEYQDRTVIDKPAWDENVKVRDAWTEQVRHPAEYKTVTHKAEYKTVQHPAVTHVEHDVLLKPEHTVHHEATYEDRKVVDKAAWTEPIPATYKTVHHEAEYKTVHHPAVTHTEKVKVKDAWDERVDHPAEYKDVRHPAVTHTEKVKVKDAWNETVPARYEDKTVTDREAWTEKVKVRDAWTETVHHAARYVDRTVVVKAPWTERVVVREAWTETVRRETGRRWVEPVGHWEWR</sequence>
<reference evidence="3 4" key="1">
    <citation type="journal article" date="2019" name="Int. J. Syst. Evol. Microbiol.">
        <title>Bifidobacterium jacchi sp. nov., isolated from the faeces of a baby common marmoset (Callithrix jacchus).</title>
        <authorList>
            <person name="Modesto M."/>
            <person name="Watanabe K."/>
            <person name="Arita M."/>
            <person name="Satti M."/>
            <person name="Oki K."/>
            <person name="Sciavilla P."/>
            <person name="Patavino C."/>
            <person name="Camma C."/>
            <person name="Michelini S."/>
            <person name="Sgorbati B."/>
            <person name="Mattarelli P."/>
        </authorList>
    </citation>
    <scope>NUCLEOTIDE SEQUENCE [LARGE SCALE GENOMIC DNA]</scope>
    <source>
        <strain evidence="3 4">MRM 9.3</strain>
    </source>
</reference>
<feature type="region of interest" description="Disordered" evidence="1">
    <location>
        <begin position="334"/>
        <end position="405"/>
    </location>
</feature>
<feature type="region of interest" description="Disordered" evidence="1">
    <location>
        <begin position="1"/>
        <end position="28"/>
    </location>
</feature>
<feature type="transmembrane region" description="Helical" evidence="2">
    <location>
        <begin position="51"/>
        <end position="73"/>
    </location>
</feature>
<evidence type="ECO:0000313" key="3">
    <source>
        <dbReference type="EMBL" id="KAB5604814.1"/>
    </source>
</evidence>
<dbReference type="AlphaFoldDB" id="A0A5N5RD51"/>
<proteinExistence type="predicted"/>
<feature type="compositionally biased region" description="Low complexity" evidence="1">
    <location>
        <begin position="383"/>
        <end position="399"/>
    </location>
</feature>
<name>A0A5N5RD51_9BIFI</name>
<keyword evidence="4" id="KW-1185">Reference proteome</keyword>
<feature type="compositionally biased region" description="Low complexity" evidence="1">
    <location>
        <begin position="220"/>
        <end position="250"/>
    </location>
</feature>
<feature type="compositionally biased region" description="Low complexity" evidence="1">
    <location>
        <begin position="76"/>
        <end position="99"/>
    </location>
</feature>
<keyword evidence="2" id="KW-0472">Membrane</keyword>
<keyword evidence="2" id="KW-1133">Transmembrane helix</keyword>
<evidence type="ECO:0000256" key="2">
    <source>
        <dbReference type="SAM" id="Phobius"/>
    </source>
</evidence>
<gene>
    <name evidence="3" type="ORF">EHS19_09675</name>
</gene>
<feature type="compositionally biased region" description="Basic and acidic residues" evidence="1">
    <location>
        <begin position="209"/>
        <end position="219"/>
    </location>
</feature>
<feature type="compositionally biased region" description="Basic and acidic residues" evidence="1">
    <location>
        <begin position="101"/>
        <end position="126"/>
    </location>
</feature>
<dbReference type="RefSeq" id="WP_151917549.1">
    <property type="nucleotide sequence ID" value="NZ_RQSP01000054.1"/>
</dbReference>
<protein>
    <submittedName>
        <fullName evidence="3">Uncharacterized protein</fullName>
    </submittedName>
</protein>
<dbReference type="Proteomes" id="UP000326336">
    <property type="component" value="Unassembled WGS sequence"/>
</dbReference>
<dbReference type="OrthoDB" id="3199584at2"/>
<feature type="compositionally biased region" description="Basic and acidic residues" evidence="1">
    <location>
        <begin position="253"/>
        <end position="275"/>
    </location>
</feature>
<feature type="compositionally biased region" description="Low complexity" evidence="1">
    <location>
        <begin position="347"/>
        <end position="360"/>
    </location>
</feature>
<feature type="compositionally biased region" description="Basic and acidic residues" evidence="1">
    <location>
        <begin position="335"/>
        <end position="346"/>
    </location>
</feature>
<evidence type="ECO:0000256" key="1">
    <source>
        <dbReference type="SAM" id="MobiDB-lite"/>
    </source>
</evidence>
<keyword evidence="2" id="KW-0812">Transmembrane</keyword>